<dbReference type="Gene3D" id="3.40.50.740">
    <property type="match status" value="1"/>
</dbReference>
<sequence>MSEIAARFNAIKANHGGESIVYYGGGGQGNHLGGTYGDSTLKALGVKYRSNALAQEKTGEFWVQGKMLGTGVHADFEHCEVAVFVGKNPWQSHGFARARAVLREIAKDPARSLVIIDPRRSETADLADFHLQIKPGTDAWCLSALVAIIVQDDLIAREWIAEHATGLEAVEHKFSRIPISEYAERCGVPEGQLRAAAHRIARASSVAMMEDLGMQMSVHSTLGSYLQRLVWLLTGNFARKGTNNALIPLVAIDAASKGNSLGKGDKVEKLSPVVGAKIITGLVPCNVIPEEILTDHPKRYRAMLVESGNPVHSMADSQRWRDAMDALDLVVVIDVAMTETARLAHYILPAPSQYEKYEATYFNIEFPNNYFHLRRPVFDAMPGTLPEPEIHARLTEALGALKPEDIEPLKAAAQQGRMQFAQMFFMAAMSNPIIAKLAPVVLYRTLGPTLPDGAAAAAVLWGACHLFVQGNKDAAAAAGFVGDSFTAGEKLFEAVLENGSGFVFSSSDYEHSWNRIKLPDHKVNLAIPEMLTEMEKLTEPLQSLADFPYILSAGERRTDTSNTIIRNPDGYKKERQLALRMSPHDAGALDLNDGERAILTTRRGSATVSIQVSDMMQAGHISIPNGLGLDFSGADGDVRRVGVAPNELTSLEDRDFLAHTPWHKYVPARVEKIPCTKLRSRDVQLQYRARAEASTLE</sequence>
<dbReference type="EMBL" id="JABBGJ010000115">
    <property type="protein sequence ID" value="NMM04600.1"/>
    <property type="molecule type" value="Genomic_DNA"/>
</dbReference>
<evidence type="ECO:0000313" key="7">
    <source>
        <dbReference type="EMBL" id="NMM04600.1"/>
    </source>
</evidence>
<keyword evidence="3" id="KW-0408">Iron</keyword>
<dbReference type="GO" id="GO:0046872">
    <property type="term" value="F:metal ion binding"/>
    <property type="evidence" value="ECO:0007669"/>
    <property type="project" value="UniProtKB-KW"/>
</dbReference>
<dbReference type="GO" id="GO:1990204">
    <property type="term" value="C:oxidoreductase complex"/>
    <property type="evidence" value="ECO:0007669"/>
    <property type="project" value="UniProtKB-ARBA"/>
</dbReference>
<dbReference type="Gene3D" id="3.40.228.10">
    <property type="entry name" value="Dimethylsulfoxide Reductase, domain 2"/>
    <property type="match status" value="1"/>
</dbReference>
<dbReference type="InterPro" id="IPR009010">
    <property type="entry name" value="Asp_de-COase-like_dom_sf"/>
</dbReference>
<evidence type="ECO:0000256" key="1">
    <source>
        <dbReference type="ARBA" id="ARBA00022723"/>
    </source>
</evidence>
<evidence type="ECO:0000256" key="3">
    <source>
        <dbReference type="ARBA" id="ARBA00023004"/>
    </source>
</evidence>
<protein>
    <submittedName>
        <fullName evidence="7">Molybdopterin-dependent oxidoreductase</fullName>
    </submittedName>
</protein>
<evidence type="ECO:0000256" key="4">
    <source>
        <dbReference type="ARBA" id="ARBA00023014"/>
    </source>
</evidence>
<name>A0A848ITS4_9BURK</name>
<evidence type="ECO:0000259" key="6">
    <source>
        <dbReference type="Pfam" id="PF01568"/>
    </source>
</evidence>
<dbReference type="SUPFAM" id="SSF50692">
    <property type="entry name" value="ADC-like"/>
    <property type="match status" value="1"/>
</dbReference>
<dbReference type="InterPro" id="IPR006656">
    <property type="entry name" value="Mopterin_OxRdtase"/>
</dbReference>
<organism evidence="7 8">
    <name type="scientific">Paraburkholderia polaris</name>
    <dbReference type="NCBI Taxonomy" id="2728848"/>
    <lineage>
        <taxon>Bacteria</taxon>
        <taxon>Pseudomonadati</taxon>
        <taxon>Pseudomonadota</taxon>
        <taxon>Betaproteobacteria</taxon>
        <taxon>Burkholderiales</taxon>
        <taxon>Burkholderiaceae</taxon>
        <taxon>Paraburkholderia</taxon>
    </lineage>
</organism>
<dbReference type="PANTHER" id="PTHR43105">
    <property type="entry name" value="RESPIRATORY NITRATE REDUCTASE"/>
    <property type="match status" value="1"/>
</dbReference>
<dbReference type="Pfam" id="PF00384">
    <property type="entry name" value="Molybdopterin"/>
    <property type="match status" value="1"/>
</dbReference>
<dbReference type="GO" id="GO:0051536">
    <property type="term" value="F:iron-sulfur cluster binding"/>
    <property type="evidence" value="ECO:0007669"/>
    <property type="project" value="UniProtKB-KW"/>
</dbReference>
<gene>
    <name evidence="7" type="ORF">HHL24_43090</name>
</gene>
<accession>A0A848ITS4</accession>
<dbReference type="Pfam" id="PF01568">
    <property type="entry name" value="Molydop_binding"/>
    <property type="match status" value="1"/>
</dbReference>
<keyword evidence="4" id="KW-0411">Iron-sulfur</keyword>
<proteinExistence type="predicted"/>
<feature type="domain" description="Molybdopterin dinucleotide-binding" evidence="6">
    <location>
        <begin position="551"/>
        <end position="666"/>
    </location>
</feature>
<feature type="domain" description="Molybdopterin oxidoreductase" evidence="5">
    <location>
        <begin position="2"/>
        <end position="368"/>
    </location>
</feature>
<dbReference type="SUPFAM" id="SSF53706">
    <property type="entry name" value="Formate dehydrogenase/DMSO reductase, domains 1-3"/>
    <property type="match status" value="1"/>
</dbReference>
<keyword evidence="1" id="KW-0479">Metal-binding</keyword>
<keyword evidence="8" id="KW-1185">Reference proteome</keyword>
<dbReference type="InterPro" id="IPR050123">
    <property type="entry name" value="Prok_molybdopt-oxidoreductase"/>
</dbReference>
<dbReference type="Proteomes" id="UP000544134">
    <property type="component" value="Unassembled WGS sequence"/>
</dbReference>
<evidence type="ECO:0000259" key="5">
    <source>
        <dbReference type="Pfam" id="PF00384"/>
    </source>
</evidence>
<dbReference type="GO" id="GO:0043546">
    <property type="term" value="F:molybdopterin cofactor binding"/>
    <property type="evidence" value="ECO:0007669"/>
    <property type="project" value="InterPro"/>
</dbReference>
<reference evidence="7 8" key="1">
    <citation type="submission" date="2020-04" db="EMBL/GenBank/DDBJ databases">
        <title>Paraburkholderia sp. RP-4-7 isolated from soil.</title>
        <authorList>
            <person name="Dahal R.H."/>
        </authorList>
    </citation>
    <scope>NUCLEOTIDE SEQUENCE [LARGE SCALE GENOMIC DNA]</scope>
    <source>
        <strain evidence="7 8">RP-4-7</strain>
    </source>
</reference>
<keyword evidence="2" id="KW-0560">Oxidoreductase</keyword>
<dbReference type="AlphaFoldDB" id="A0A848ITS4"/>
<evidence type="ECO:0000256" key="2">
    <source>
        <dbReference type="ARBA" id="ARBA00023002"/>
    </source>
</evidence>
<dbReference type="PANTHER" id="PTHR43105:SF9">
    <property type="entry name" value="NADPH-FE(3+) OXIDOREDUCTASE SUBUNIT ALPHA"/>
    <property type="match status" value="1"/>
</dbReference>
<dbReference type="GO" id="GO:0016491">
    <property type="term" value="F:oxidoreductase activity"/>
    <property type="evidence" value="ECO:0007669"/>
    <property type="project" value="UniProtKB-KW"/>
</dbReference>
<dbReference type="Gene3D" id="2.40.40.20">
    <property type="match status" value="1"/>
</dbReference>
<dbReference type="GO" id="GO:0016020">
    <property type="term" value="C:membrane"/>
    <property type="evidence" value="ECO:0007669"/>
    <property type="project" value="TreeGrafter"/>
</dbReference>
<evidence type="ECO:0000313" key="8">
    <source>
        <dbReference type="Proteomes" id="UP000544134"/>
    </source>
</evidence>
<dbReference type="InterPro" id="IPR006657">
    <property type="entry name" value="MoPterin_dinucl-bd_dom"/>
</dbReference>
<comment type="caution">
    <text evidence="7">The sequence shown here is derived from an EMBL/GenBank/DDBJ whole genome shotgun (WGS) entry which is preliminary data.</text>
</comment>
<dbReference type="GO" id="GO:0045333">
    <property type="term" value="P:cellular respiration"/>
    <property type="evidence" value="ECO:0007669"/>
    <property type="project" value="UniProtKB-ARBA"/>
</dbReference>